<comment type="caution">
    <text evidence="1">The sequence shown here is derived from an EMBL/GenBank/DDBJ whole genome shotgun (WGS) entry which is preliminary data.</text>
</comment>
<reference evidence="2" key="1">
    <citation type="journal article" date="2022" name="Mol. Ecol. Resour.">
        <title>The genomes of chicory, endive, great burdock and yacon provide insights into Asteraceae palaeo-polyploidization history and plant inulin production.</title>
        <authorList>
            <person name="Fan W."/>
            <person name="Wang S."/>
            <person name="Wang H."/>
            <person name="Wang A."/>
            <person name="Jiang F."/>
            <person name="Liu H."/>
            <person name="Zhao H."/>
            <person name="Xu D."/>
            <person name="Zhang Y."/>
        </authorList>
    </citation>
    <scope>NUCLEOTIDE SEQUENCE [LARGE SCALE GENOMIC DNA]</scope>
    <source>
        <strain evidence="2">cv. Niubang</strain>
    </source>
</reference>
<protein>
    <submittedName>
        <fullName evidence="1">Uncharacterized protein</fullName>
    </submittedName>
</protein>
<organism evidence="1 2">
    <name type="scientific">Arctium lappa</name>
    <name type="common">Greater burdock</name>
    <name type="synonym">Lappa major</name>
    <dbReference type="NCBI Taxonomy" id="4217"/>
    <lineage>
        <taxon>Eukaryota</taxon>
        <taxon>Viridiplantae</taxon>
        <taxon>Streptophyta</taxon>
        <taxon>Embryophyta</taxon>
        <taxon>Tracheophyta</taxon>
        <taxon>Spermatophyta</taxon>
        <taxon>Magnoliopsida</taxon>
        <taxon>eudicotyledons</taxon>
        <taxon>Gunneridae</taxon>
        <taxon>Pentapetalae</taxon>
        <taxon>asterids</taxon>
        <taxon>campanulids</taxon>
        <taxon>Asterales</taxon>
        <taxon>Asteraceae</taxon>
        <taxon>Carduoideae</taxon>
        <taxon>Cardueae</taxon>
        <taxon>Arctiinae</taxon>
        <taxon>Arctium</taxon>
    </lineage>
</organism>
<accession>A0ACB8XTF1</accession>
<dbReference type="Proteomes" id="UP001055879">
    <property type="component" value="Linkage Group LG15"/>
</dbReference>
<sequence length="523" mass="59118">MQSLPKSPIFSNQNLHQFMGMINNCYNFIKPSSKWKLVSISPHSFQTPNLFHHFSSQTPTKIPNPHDKSYLKKEQTLLSVFKKSCTKRDVEKLHAHLVQIGFTQNLFVVGKIIVFCAVSDECCMDYGVSVFETIENPDGFLWNTMIRGFGRMNQVDKVFCYYKKMLDHGEFADNFTLSFLIKSSAQSGSVLLGKQTHCSAVKHGLDDHVFVRNTLIHMYGTLNDLRVARQLFDEMPKRNLVAWNTIIDSHVCCGKHQEALDLFSQMRDDGINPDDATLVVVLSACAVLGALEVGRWVHSVVDQNCSMNDVSIANSLIHMYARCGELEEAYKIFNRIKSKNTVTWNTMILGLAAHGHFQEALDVFSVMINEKNAPPNDVTFLGVLSACSHGGMIEKGRQFFDKMTKEYQMKPAIKHYGCMVDMLCRAGLVNEAYMLVQSMPMKCNAIIWRTLLGGCRIHGNVKLAEKVRMHLLEVEPDHSSDYVLLANTYASLEDWNQVSRVRRSMIANRVQKPSPGNSFIGVP</sequence>
<reference evidence="1 2" key="2">
    <citation type="journal article" date="2022" name="Mol. Ecol. Resour.">
        <title>The genomes of chicory, endive, great burdock and yacon provide insights into Asteraceae paleo-polyploidization history and plant inulin production.</title>
        <authorList>
            <person name="Fan W."/>
            <person name="Wang S."/>
            <person name="Wang H."/>
            <person name="Wang A."/>
            <person name="Jiang F."/>
            <person name="Liu H."/>
            <person name="Zhao H."/>
            <person name="Xu D."/>
            <person name="Zhang Y."/>
        </authorList>
    </citation>
    <scope>NUCLEOTIDE SEQUENCE [LARGE SCALE GENOMIC DNA]</scope>
    <source>
        <strain evidence="2">cv. Niubang</strain>
    </source>
</reference>
<dbReference type="EMBL" id="CM042061">
    <property type="protein sequence ID" value="KAI3673400.1"/>
    <property type="molecule type" value="Genomic_DNA"/>
</dbReference>
<proteinExistence type="predicted"/>
<evidence type="ECO:0000313" key="1">
    <source>
        <dbReference type="EMBL" id="KAI3673400.1"/>
    </source>
</evidence>
<evidence type="ECO:0000313" key="2">
    <source>
        <dbReference type="Proteomes" id="UP001055879"/>
    </source>
</evidence>
<keyword evidence="2" id="KW-1185">Reference proteome</keyword>
<name>A0ACB8XTF1_ARCLA</name>
<gene>
    <name evidence="1" type="ORF">L6452_39519</name>
</gene>